<dbReference type="PROSITE" id="PS50966">
    <property type="entry name" value="ZF_SWIM"/>
    <property type="match status" value="1"/>
</dbReference>
<dbReference type="SUPFAM" id="SSF52540">
    <property type="entry name" value="P-loop containing nucleoside triphosphate hydrolases"/>
    <property type="match status" value="2"/>
</dbReference>
<sequence length="1171" mass="133659">MEKVVNTPLDPDLLSLLKILQPSSLYQMTSKSVFLLGFADYKAERLQSILWQENQSLLKASLAGAKPYTVTLSVRAKDLHFCCDCSNWQSQQECRHVICVLLSLLNLISPKWFSQPDQDENRLQALKAVLIRNQSLVSRKLAQTQKGKTLPSGSVSSKKAETLEVVIESKEDYPAIFLRRGGRVIDTLSGLPDGLSVFTYRYHTDQSLRDGFFEHLKKNASRYPLIFEGRLSQIRLRWDPQLMYQSKTELNVLGDSVAVQACIFLGDVPCENTERFWDFVVDLKTRTLGRVRDRAGWGLFDHLDRLFRPSSLSPFERLDEIEDQRLSGREWIVPNAHFKVPLKTFQSIQLNITQKILKDTLAHLVLKVEGQFTAAQSAKHEHRLTIDSRQGETTSLRTECRIGDSVGVTTGHTFGFFTDIHTQGLPGALRAIKRLTVLYQTFFLLFKIEEREDALKVIKKALSNGDFTEYAVKRSARELLKRCFSSLQDEDARLHFSAGNWFIAPNEKEKEVLLYKIPFECFGAKVFREMTRYHEIRLPTNQLDAQLSHLHVQCQSVGITLYYQGKPVQTVKWDFAFDARKPSGIDWFELRPEIRSDGVLVSDAVWQKLLQGRGIVEDKGTIQIVDANAQKIIDALALIYHQPKNAPREKREIVQVPRMQLLDWVMLRKEGVDIRLSEADERLIKHLTQLEQIEQIETPPNLLATLRPYQKEGLDWLAFLYQHRFGAILADDMGLGKTLQAIALLAALKEGCIPAQSGSEKGPHLIVVPPTLLFNWEQEISRFYPDLSFYPYFGKDRRTRFEGYDIVLTTYAIVRRDIVKLKEIPFHVIIFDEAQTVKNIYAETTGAVRQLKGMFNLVMSGTPLENHLGEYYSLIDLCLPGLLGEYDQFKSQLKLSDSPMLTVLIRRTRPFVLRRMKEAVLHDLPPKIETNIYLSLTGEQKTLYQQTVSLISSQINRAYRDKTTGQAKIIALTAIMKLRQLCVSPRLISLDFKTKSAHSPKITFLLEQLQALYAEGHSALVFSQFTRALDLLEEALAPGKLPYSRLDGSTPTLQRKALVRSFQEELTPSVFLLSLKAGGQGLNLTKASYVFHLDPWWNPAVENQASDRVHRIGQKQNVSITRILMRHTIEEKMMDLKKKKSALYDAVMGGEEQKGQAYALSKTDFDFLLDT</sequence>
<dbReference type="Gene3D" id="3.40.50.10810">
    <property type="entry name" value="Tandem AAA-ATPase domain"/>
    <property type="match status" value="1"/>
</dbReference>
<dbReference type="InterPro" id="IPR001650">
    <property type="entry name" value="Helicase_C-like"/>
</dbReference>
<gene>
    <name evidence="5" type="ORF">MNBD_NITROSPIRAE01-137</name>
</gene>
<dbReference type="InterPro" id="IPR000330">
    <property type="entry name" value="SNF2_N"/>
</dbReference>
<evidence type="ECO:0000259" key="3">
    <source>
        <dbReference type="PROSITE" id="PS51192"/>
    </source>
</evidence>
<accession>A0A3B1DDS4</accession>
<proteinExistence type="predicted"/>
<protein>
    <recommendedName>
        <fullName evidence="6">DNA/RNA helicases, SNF2 family</fullName>
    </recommendedName>
</protein>
<dbReference type="EMBL" id="UOGF01000101">
    <property type="protein sequence ID" value="VAX33030.1"/>
    <property type="molecule type" value="Genomic_DNA"/>
</dbReference>
<keyword evidence="1" id="KW-0378">Hydrolase</keyword>
<dbReference type="GO" id="GO:0005524">
    <property type="term" value="F:ATP binding"/>
    <property type="evidence" value="ECO:0007669"/>
    <property type="project" value="InterPro"/>
</dbReference>
<feature type="domain" description="Helicase ATP-binding" evidence="3">
    <location>
        <begin position="718"/>
        <end position="881"/>
    </location>
</feature>
<evidence type="ECO:0000259" key="2">
    <source>
        <dbReference type="PROSITE" id="PS50966"/>
    </source>
</evidence>
<dbReference type="AlphaFoldDB" id="A0A3B1DDS4"/>
<dbReference type="InterPro" id="IPR049730">
    <property type="entry name" value="SNF2/RAD54-like_C"/>
</dbReference>
<dbReference type="GO" id="GO:0008270">
    <property type="term" value="F:zinc ion binding"/>
    <property type="evidence" value="ECO:0007669"/>
    <property type="project" value="InterPro"/>
</dbReference>
<evidence type="ECO:0000259" key="4">
    <source>
        <dbReference type="PROSITE" id="PS51194"/>
    </source>
</evidence>
<evidence type="ECO:0000313" key="5">
    <source>
        <dbReference type="EMBL" id="VAX33030.1"/>
    </source>
</evidence>
<dbReference type="InterPro" id="IPR038718">
    <property type="entry name" value="SNF2-like_sf"/>
</dbReference>
<dbReference type="GO" id="GO:0016787">
    <property type="term" value="F:hydrolase activity"/>
    <property type="evidence" value="ECO:0007669"/>
    <property type="project" value="UniProtKB-KW"/>
</dbReference>
<evidence type="ECO:0008006" key="6">
    <source>
        <dbReference type="Google" id="ProtNLM"/>
    </source>
</evidence>
<dbReference type="PANTHER" id="PTHR10799">
    <property type="entry name" value="SNF2/RAD54 HELICASE FAMILY"/>
    <property type="match status" value="1"/>
</dbReference>
<dbReference type="InterPro" id="IPR014001">
    <property type="entry name" value="Helicase_ATP-bd"/>
</dbReference>
<feature type="domain" description="SWIM-type" evidence="2">
    <location>
        <begin position="68"/>
        <end position="105"/>
    </location>
</feature>
<dbReference type="PROSITE" id="PS51192">
    <property type="entry name" value="HELICASE_ATP_BIND_1"/>
    <property type="match status" value="1"/>
</dbReference>
<dbReference type="Pfam" id="PF00176">
    <property type="entry name" value="SNF2-rel_dom"/>
    <property type="match status" value="1"/>
</dbReference>
<organism evidence="5">
    <name type="scientific">hydrothermal vent metagenome</name>
    <dbReference type="NCBI Taxonomy" id="652676"/>
    <lineage>
        <taxon>unclassified sequences</taxon>
        <taxon>metagenomes</taxon>
        <taxon>ecological metagenomes</taxon>
    </lineage>
</organism>
<name>A0A3B1DDS4_9ZZZZ</name>
<reference evidence="5" key="1">
    <citation type="submission" date="2018-06" db="EMBL/GenBank/DDBJ databases">
        <authorList>
            <person name="Zhirakovskaya E."/>
        </authorList>
    </citation>
    <scope>NUCLEOTIDE SEQUENCE</scope>
</reference>
<dbReference type="SMART" id="SM00490">
    <property type="entry name" value="HELICc"/>
    <property type="match status" value="1"/>
</dbReference>
<dbReference type="SMART" id="SM00487">
    <property type="entry name" value="DEXDc"/>
    <property type="match status" value="1"/>
</dbReference>
<evidence type="ECO:0000256" key="1">
    <source>
        <dbReference type="ARBA" id="ARBA00022801"/>
    </source>
</evidence>
<dbReference type="Pfam" id="PF00271">
    <property type="entry name" value="Helicase_C"/>
    <property type="match status" value="1"/>
</dbReference>
<dbReference type="Gene3D" id="3.40.50.300">
    <property type="entry name" value="P-loop containing nucleotide triphosphate hydrolases"/>
    <property type="match status" value="1"/>
</dbReference>
<dbReference type="InterPro" id="IPR027417">
    <property type="entry name" value="P-loop_NTPase"/>
</dbReference>
<feature type="domain" description="Helicase C-terminal" evidence="4">
    <location>
        <begin position="1005"/>
        <end position="1149"/>
    </location>
</feature>
<dbReference type="InterPro" id="IPR007527">
    <property type="entry name" value="Znf_SWIM"/>
</dbReference>
<dbReference type="PROSITE" id="PS51194">
    <property type="entry name" value="HELICASE_CTER"/>
    <property type="match status" value="1"/>
</dbReference>
<dbReference type="CDD" id="cd18793">
    <property type="entry name" value="SF2_C_SNF"/>
    <property type="match status" value="1"/>
</dbReference>